<comment type="caution">
    <text evidence="2">The sequence shown here is derived from an EMBL/GenBank/DDBJ whole genome shotgun (WGS) entry which is preliminary data.</text>
</comment>
<accession>A0ABR3GRR8</accession>
<dbReference type="Gene3D" id="2.30.110.10">
    <property type="entry name" value="Electron Transport, Fmn-binding Protein, Chain A"/>
    <property type="match status" value="1"/>
</dbReference>
<evidence type="ECO:0000313" key="2">
    <source>
        <dbReference type="EMBL" id="KAL0638626.1"/>
    </source>
</evidence>
<dbReference type="Pfam" id="PF12766">
    <property type="entry name" value="Pyridox_oxase_2"/>
    <property type="match status" value="1"/>
</dbReference>
<protein>
    <recommendedName>
        <fullName evidence="1">Pyridoxamine 5'-phosphate oxidase Alr4036 family FMN-binding domain-containing protein</fullName>
    </recommendedName>
</protein>
<reference evidence="2 3" key="1">
    <citation type="submission" date="2024-02" db="EMBL/GenBank/DDBJ databases">
        <title>Discinaceae phylogenomics.</title>
        <authorList>
            <person name="Dirks A.C."/>
            <person name="James T.Y."/>
        </authorList>
    </citation>
    <scope>NUCLEOTIDE SEQUENCE [LARGE SCALE GENOMIC DNA]</scope>
    <source>
        <strain evidence="2 3">ACD0624</strain>
    </source>
</reference>
<name>A0ABR3GRR8_9PEZI</name>
<dbReference type="PANTHER" id="PTHR28243:SF1">
    <property type="entry name" value="PYRIDOXAMINE 5'-PHOSPHATE OXIDASE ALR4036 FAMILY FMN-BINDING DOMAIN-CONTAINING PROTEIN"/>
    <property type="match status" value="1"/>
</dbReference>
<keyword evidence="3" id="KW-1185">Reference proteome</keyword>
<proteinExistence type="predicted"/>
<evidence type="ECO:0000313" key="3">
    <source>
        <dbReference type="Proteomes" id="UP001447188"/>
    </source>
</evidence>
<sequence>MNRIQTAPWKALFEQHVSTVDPPRFVLATTSTTFSEAANPTFSRTPGSIITGTQSVTPRCRTMIYRGFLASIPPNKHNPLQSHNPRGVFQSDALTFTTDSRMTKTGEILPPHASGGNAEVKTASGGIVEAMFWIPGDTSKGESIQNQWRLRGRCYLLAEEDADDVSEVTDALRQSMIPTGIEGEDKWSWKKEVQTHFGNLSPTMRGSFANPPPGAPISIPLSEMCEKKSGGGDKLVKGNYIGDDDVMSMDRLAATARRNMRVGVIIPEVVERLDLLADAGRAKRWIWWKVGEEEENVNEWKMEETWP</sequence>
<evidence type="ECO:0000259" key="1">
    <source>
        <dbReference type="Pfam" id="PF12766"/>
    </source>
</evidence>
<dbReference type="PANTHER" id="PTHR28243">
    <property type="entry name" value="AGL049CP"/>
    <property type="match status" value="1"/>
</dbReference>
<dbReference type="Proteomes" id="UP001447188">
    <property type="component" value="Unassembled WGS sequence"/>
</dbReference>
<feature type="domain" description="Pyridoxamine 5'-phosphate oxidase Alr4036 family FMN-binding" evidence="1">
    <location>
        <begin position="41"/>
        <end position="156"/>
    </location>
</feature>
<dbReference type="SUPFAM" id="SSF50475">
    <property type="entry name" value="FMN-binding split barrel"/>
    <property type="match status" value="1"/>
</dbReference>
<dbReference type="EMBL" id="JBBBZM010000020">
    <property type="protein sequence ID" value="KAL0638626.1"/>
    <property type="molecule type" value="Genomic_DNA"/>
</dbReference>
<gene>
    <name evidence="2" type="ORF">Q9L58_002352</name>
</gene>
<dbReference type="InterPro" id="IPR024624">
    <property type="entry name" value="Pyridox_Oxase_Alr4036_FMN-bd"/>
</dbReference>
<dbReference type="InterPro" id="IPR012349">
    <property type="entry name" value="Split_barrel_FMN-bd"/>
</dbReference>
<organism evidence="2 3">
    <name type="scientific">Discina gigas</name>
    <dbReference type="NCBI Taxonomy" id="1032678"/>
    <lineage>
        <taxon>Eukaryota</taxon>
        <taxon>Fungi</taxon>
        <taxon>Dikarya</taxon>
        <taxon>Ascomycota</taxon>
        <taxon>Pezizomycotina</taxon>
        <taxon>Pezizomycetes</taxon>
        <taxon>Pezizales</taxon>
        <taxon>Discinaceae</taxon>
        <taxon>Discina</taxon>
    </lineage>
</organism>